<dbReference type="EMBL" id="CP036526">
    <property type="protein sequence ID" value="QDT09660.1"/>
    <property type="molecule type" value="Genomic_DNA"/>
</dbReference>
<reference evidence="10 11" key="1">
    <citation type="submission" date="2019-02" db="EMBL/GenBank/DDBJ databases">
        <title>Deep-cultivation of Planctomycetes and their phenomic and genomic characterization uncovers novel biology.</title>
        <authorList>
            <person name="Wiegand S."/>
            <person name="Jogler M."/>
            <person name="Boedeker C."/>
            <person name="Pinto D."/>
            <person name="Vollmers J."/>
            <person name="Rivas-Marin E."/>
            <person name="Kohn T."/>
            <person name="Peeters S.H."/>
            <person name="Heuer A."/>
            <person name="Rast P."/>
            <person name="Oberbeckmann S."/>
            <person name="Bunk B."/>
            <person name="Jeske O."/>
            <person name="Meyerdierks A."/>
            <person name="Storesund J.E."/>
            <person name="Kallscheuer N."/>
            <person name="Luecker S."/>
            <person name="Lage O.M."/>
            <person name="Pohl T."/>
            <person name="Merkel B.J."/>
            <person name="Hornburger P."/>
            <person name="Mueller R.-W."/>
            <person name="Bruemmer F."/>
            <person name="Labrenz M."/>
            <person name="Spormann A.M."/>
            <person name="Op den Camp H."/>
            <person name="Overmann J."/>
            <person name="Amann R."/>
            <person name="Jetten M.S.M."/>
            <person name="Mascher T."/>
            <person name="Medema M.H."/>
            <person name="Devos D.P."/>
            <person name="Kaster A.-K."/>
            <person name="Ovreas L."/>
            <person name="Rohde M."/>
            <person name="Galperin M.Y."/>
            <person name="Jogler C."/>
        </authorList>
    </citation>
    <scope>NUCLEOTIDE SEQUENCE [LARGE SCALE GENOMIC DNA]</scope>
    <source>
        <strain evidence="10 11">K23_9</strain>
    </source>
</reference>
<keyword evidence="6" id="KW-0106">Calcium</keyword>
<feature type="chain" id="PRO_5022058370" evidence="8">
    <location>
        <begin position="26"/>
        <end position="496"/>
    </location>
</feature>
<evidence type="ECO:0000259" key="9">
    <source>
        <dbReference type="Pfam" id="PF00884"/>
    </source>
</evidence>
<evidence type="ECO:0000256" key="3">
    <source>
        <dbReference type="ARBA" id="ARBA00022723"/>
    </source>
</evidence>
<evidence type="ECO:0000256" key="4">
    <source>
        <dbReference type="ARBA" id="ARBA00022729"/>
    </source>
</evidence>
<evidence type="ECO:0000313" key="11">
    <source>
        <dbReference type="Proteomes" id="UP000319817"/>
    </source>
</evidence>
<dbReference type="Gene3D" id="3.40.720.10">
    <property type="entry name" value="Alkaline Phosphatase, subunit A"/>
    <property type="match status" value="1"/>
</dbReference>
<evidence type="ECO:0000256" key="2">
    <source>
        <dbReference type="ARBA" id="ARBA00008779"/>
    </source>
</evidence>
<dbReference type="GO" id="GO:0046872">
    <property type="term" value="F:metal ion binding"/>
    <property type="evidence" value="ECO:0007669"/>
    <property type="project" value="UniProtKB-KW"/>
</dbReference>
<evidence type="ECO:0000313" key="10">
    <source>
        <dbReference type="EMBL" id="QDT09660.1"/>
    </source>
</evidence>
<proteinExistence type="inferred from homology"/>
<comment type="cofactor">
    <cofactor evidence="1">
        <name>Ca(2+)</name>
        <dbReference type="ChEBI" id="CHEBI:29108"/>
    </cofactor>
</comment>
<dbReference type="Proteomes" id="UP000319817">
    <property type="component" value="Chromosome"/>
</dbReference>
<sequence length="496" mass="54667" precursor="true">MKPFLKCVVCLSVVLAGWDGSAAVAADTSAKPNIVLFLVDDFGQRDLSCYGSELYETPQMDQLAAEGMRFTDAYSAYPRCVPSRQGLLSGKYPCRLTYESQQAAGREHHLPLGETSFGEALKEFGYRTCYIGKWHLGHDGGDPGAQGFDTVIHAGSAGATGSFFYPFTVEKGHRVENPIDGKEGDYLVDRMTDKAVEYVKQKHDAPFLMVMAHYAVHTPIEAPEEVTKKYAKKLRKMGVAVGGKRDDADLVVDRQSKTKTIQNNPTYAGMIERTDDSLGRIIKALDDAGIENNTAIILTSDHGGLSTRGKDSKRGLATSNAPLRQGKGSIFEGGTRVPLIVKWPGKVMPGSTSPVQVTGTDHYPTMLEIAGAPLRPKQHLDGRSYVKAMHGESYQRDGMFWYKWQARPDSTGDTRALSYIEGNFKIIQWIDEDLVELFDLSSDIGEQSNLVSQMPDRATAMLSKLNEIEASVGNLRERGRKELERRLSRVSAKAKK</sequence>
<keyword evidence="4 8" id="KW-0732">Signal</keyword>
<evidence type="ECO:0000256" key="7">
    <source>
        <dbReference type="SAM" id="MobiDB-lite"/>
    </source>
</evidence>
<comment type="similarity">
    <text evidence="2">Belongs to the sulfatase family.</text>
</comment>
<dbReference type="InterPro" id="IPR024607">
    <property type="entry name" value="Sulfatase_CS"/>
</dbReference>
<evidence type="ECO:0000256" key="8">
    <source>
        <dbReference type="SAM" id="SignalP"/>
    </source>
</evidence>
<dbReference type="GO" id="GO:0004065">
    <property type="term" value="F:arylsulfatase activity"/>
    <property type="evidence" value="ECO:0007669"/>
    <property type="project" value="UniProtKB-EC"/>
</dbReference>
<dbReference type="RefSeq" id="WP_145417227.1">
    <property type="nucleotide sequence ID" value="NZ_CP036526.1"/>
</dbReference>
<dbReference type="Gene3D" id="3.30.1120.10">
    <property type="match status" value="1"/>
</dbReference>
<keyword evidence="5 10" id="KW-0378">Hydrolase</keyword>
<dbReference type="PANTHER" id="PTHR42693:SF42">
    <property type="entry name" value="ARYLSULFATASE G"/>
    <property type="match status" value="1"/>
</dbReference>
<evidence type="ECO:0000256" key="5">
    <source>
        <dbReference type="ARBA" id="ARBA00022801"/>
    </source>
</evidence>
<dbReference type="PROSITE" id="PS00149">
    <property type="entry name" value="SULFATASE_2"/>
    <property type="match status" value="1"/>
</dbReference>
<accession>A0A517NRA1</accession>
<feature type="signal peptide" evidence="8">
    <location>
        <begin position="1"/>
        <end position="25"/>
    </location>
</feature>
<dbReference type="AlphaFoldDB" id="A0A517NRA1"/>
<organism evidence="10 11">
    <name type="scientific">Stieleria marina</name>
    <dbReference type="NCBI Taxonomy" id="1930275"/>
    <lineage>
        <taxon>Bacteria</taxon>
        <taxon>Pseudomonadati</taxon>
        <taxon>Planctomycetota</taxon>
        <taxon>Planctomycetia</taxon>
        <taxon>Pirellulales</taxon>
        <taxon>Pirellulaceae</taxon>
        <taxon>Stieleria</taxon>
    </lineage>
</organism>
<feature type="region of interest" description="Disordered" evidence="7">
    <location>
        <begin position="302"/>
        <end position="328"/>
    </location>
</feature>
<dbReference type="SUPFAM" id="SSF53649">
    <property type="entry name" value="Alkaline phosphatase-like"/>
    <property type="match status" value="1"/>
</dbReference>
<name>A0A517NRA1_9BACT</name>
<feature type="domain" description="Sulfatase N-terminal" evidence="9">
    <location>
        <begin position="32"/>
        <end position="371"/>
    </location>
</feature>
<dbReference type="InterPro" id="IPR000917">
    <property type="entry name" value="Sulfatase_N"/>
</dbReference>
<gene>
    <name evidence="10" type="primary">atsA_29</name>
    <name evidence="10" type="ORF">K239x_16080</name>
</gene>
<dbReference type="OrthoDB" id="9803751at2"/>
<evidence type="ECO:0000256" key="1">
    <source>
        <dbReference type="ARBA" id="ARBA00001913"/>
    </source>
</evidence>
<dbReference type="PANTHER" id="PTHR42693">
    <property type="entry name" value="ARYLSULFATASE FAMILY MEMBER"/>
    <property type="match status" value="1"/>
</dbReference>
<keyword evidence="3" id="KW-0479">Metal-binding</keyword>
<keyword evidence="11" id="KW-1185">Reference proteome</keyword>
<dbReference type="EC" id="3.1.6.1" evidence="10"/>
<protein>
    <submittedName>
        <fullName evidence="10">Arylsulfatase</fullName>
        <ecNumber evidence="10">3.1.6.1</ecNumber>
    </submittedName>
</protein>
<dbReference type="InterPro" id="IPR050738">
    <property type="entry name" value="Sulfatase"/>
</dbReference>
<dbReference type="Pfam" id="PF00884">
    <property type="entry name" value="Sulfatase"/>
    <property type="match status" value="1"/>
</dbReference>
<dbReference type="InterPro" id="IPR017850">
    <property type="entry name" value="Alkaline_phosphatase_core_sf"/>
</dbReference>
<evidence type="ECO:0000256" key="6">
    <source>
        <dbReference type="ARBA" id="ARBA00022837"/>
    </source>
</evidence>
<dbReference type="CDD" id="cd16144">
    <property type="entry name" value="ARS_like"/>
    <property type="match status" value="1"/>
</dbReference>